<keyword evidence="1" id="KW-0472">Membrane</keyword>
<keyword evidence="4" id="KW-1185">Reference proteome</keyword>
<evidence type="ECO:0000313" key="4">
    <source>
        <dbReference type="Proteomes" id="UP001303046"/>
    </source>
</evidence>
<sequence>MILLFLSLLNISIASELSCLAHFPIKESVNIVKRLVAKYAIPVIRKDENGIEWMNNLIVKNKGLEIDGTRYFLNDNRLPPEMTFYFGDSLILDSVPIFVVDEDQLEKWRPDFPDRTYSLTKISHQCSVGQRACGLKCCYNEMDKIQKGFLETSAGGNLTNSMTFVYNDVIYSLNSKHNSSSVRCSYALSYHDLLFRQANMDGKPVSTIHFSCPETFSCCGLTCLPSPESALLRKPRKAESFSVKLHRQKNVLLIAGALLAFTAFVGVTYINYRTTSLYSSRSSLDSTHSRSRVSRQTVDTQTSTSSLHAYVDSRTPLTNIHAV</sequence>
<dbReference type="Proteomes" id="UP001303046">
    <property type="component" value="Unassembled WGS sequence"/>
</dbReference>
<reference evidence="3 4" key="1">
    <citation type="submission" date="2023-08" db="EMBL/GenBank/DDBJ databases">
        <title>A Necator americanus chromosomal reference genome.</title>
        <authorList>
            <person name="Ilik V."/>
            <person name="Petrzelkova K.J."/>
            <person name="Pardy F."/>
            <person name="Fuh T."/>
            <person name="Niatou-Singa F.S."/>
            <person name="Gouil Q."/>
            <person name="Baker L."/>
            <person name="Ritchie M.E."/>
            <person name="Jex A.R."/>
            <person name="Gazzola D."/>
            <person name="Li H."/>
            <person name="Toshio Fujiwara R."/>
            <person name="Zhan B."/>
            <person name="Aroian R.V."/>
            <person name="Pafco B."/>
            <person name="Schwarz E.M."/>
        </authorList>
    </citation>
    <scope>NUCLEOTIDE SEQUENCE [LARGE SCALE GENOMIC DNA]</scope>
    <source>
        <strain evidence="3 4">Aroian</strain>
        <tissue evidence="3">Whole animal</tissue>
    </source>
</reference>
<dbReference type="InterPro" id="IPR002619">
    <property type="entry name" value="CX"/>
</dbReference>
<evidence type="ECO:0000259" key="2">
    <source>
        <dbReference type="Pfam" id="PF01705"/>
    </source>
</evidence>
<evidence type="ECO:0000313" key="3">
    <source>
        <dbReference type="EMBL" id="KAK6751065.1"/>
    </source>
</evidence>
<feature type="domain" description="CX" evidence="2">
    <location>
        <begin position="177"/>
        <end position="223"/>
    </location>
</feature>
<dbReference type="Pfam" id="PF01705">
    <property type="entry name" value="CX"/>
    <property type="match status" value="1"/>
</dbReference>
<dbReference type="EMBL" id="JAVFWL010000004">
    <property type="protein sequence ID" value="KAK6751065.1"/>
    <property type="molecule type" value="Genomic_DNA"/>
</dbReference>
<gene>
    <name evidence="3" type="primary">Necator_chrIV.g16108</name>
    <name evidence="3" type="ORF">RB195_002812</name>
</gene>
<proteinExistence type="predicted"/>
<organism evidence="3 4">
    <name type="scientific">Necator americanus</name>
    <name type="common">Human hookworm</name>
    <dbReference type="NCBI Taxonomy" id="51031"/>
    <lineage>
        <taxon>Eukaryota</taxon>
        <taxon>Metazoa</taxon>
        <taxon>Ecdysozoa</taxon>
        <taxon>Nematoda</taxon>
        <taxon>Chromadorea</taxon>
        <taxon>Rhabditida</taxon>
        <taxon>Rhabditina</taxon>
        <taxon>Rhabditomorpha</taxon>
        <taxon>Strongyloidea</taxon>
        <taxon>Ancylostomatidae</taxon>
        <taxon>Bunostominae</taxon>
        <taxon>Necator</taxon>
    </lineage>
</organism>
<keyword evidence="1" id="KW-0812">Transmembrane</keyword>
<name>A0ABR1DM67_NECAM</name>
<keyword evidence="1" id="KW-1133">Transmembrane helix</keyword>
<accession>A0ABR1DM67</accession>
<feature type="transmembrane region" description="Helical" evidence="1">
    <location>
        <begin position="251"/>
        <end position="272"/>
    </location>
</feature>
<protein>
    <recommendedName>
        <fullName evidence="2">CX domain-containing protein</fullName>
    </recommendedName>
</protein>
<evidence type="ECO:0000256" key="1">
    <source>
        <dbReference type="SAM" id="Phobius"/>
    </source>
</evidence>
<comment type="caution">
    <text evidence="3">The sequence shown here is derived from an EMBL/GenBank/DDBJ whole genome shotgun (WGS) entry which is preliminary data.</text>
</comment>